<dbReference type="Pfam" id="PF22458">
    <property type="entry name" value="RsmF-B_ferredox"/>
    <property type="match status" value="1"/>
</dbReference>
<dbReference type="STRING" id="1302272.FC96_GL000207"/>
<evidence type="ECO:0000256" key="2">
    <source>
        <dbReference type="ARBA" id="ARBA00004496"/>
    </source>
</evidence>
<dbReference type="InterPro" id="IPR006027">
    <property type="entry name" value="NusB_RsmB_TIM44"/>
</dbReference>
<sequence>MKKPDNNPRSLAVTALVKVKGGAYSNLQLNHLITEAHLNSNDVNLLTTIVYGVIQHDMTLDFWLKPFIKNPKKVADWVFVLLKTAVYQWQYLERVPKRAIFDETIKIAKQRGHEGIRRFVTGVLHTMDRNGLPDASQLKSPVERLAITYSMPEWLIQTLNQQLGETKTNAILATINRPANQSIRVNTAKITDDDARVALVAEGYEVKPSLVADHAFVLSGRPASHSKLFKSGAVTIQDESAMLPAQAMEFDPSAMVLDACAAPGGKTGQLAERIDAQKGGTVVALDIHAHKIRLIQKNAERLGVSSRVTPVALDARKVDEQFEDATFEAVLVDAPCSGIGLIRRKPEIRYGKQLADSQRLAQVQLDILNAVAKKVKINGIITYSTCTILNQENRDVVAAFLDQHPDFQSVRVTTAQGLKQDRAADYLEIYPDDYGSDGFFISQFKRVK</sequence>
<proteinExistence type="inferred from homology"/>
<evidence type="ECO:0000256" key="3">
    <source>
        <dbReference type="ARBA" id="ARBA00012140"/>
    </source>
</evidence>
<reference evidence="15 16" key="1">
    <citation type="journal article" date="2015" name="Genome Announc.">
        <title>Expanding the biotechnology potential of lactobacilli through comparative genomics of 213 strains and associated genera.</title>
        <authorList>
            <person name="Sun Z."/>
            <person name="Harris H.M."/>
            <person name="McCann A."/>
            <person name="Guo C."/>
            <person name="Argimon S."/>
            <person name="Zhang W."/>
            <person name="Yang X."/>
            <person name="Jeffery I.B."/>
            <person name="Cooney J.C."/>
            <person name="Kagawa T.F."/>
            <person name="Liu W."/>
            <person name="Song Y."/>
            <person name="Salvetti E."/>
            <person name="Wrobel A."/>
            <person name="Rasinkangas P."/>
            <person name="Parkhill J."/>
            <person name="Rea M.C."/>
            <person name="O'Sullivan O."/>
            <person name="Ritari J."/>
            <person name="Douillard F.P."/>
            <person name="Paul Ross R."/>
            <person name="Yang R."/>
            <person name="Briner A.E."/>
            <person name="Felis G.E."/>
            <person name="de Vos W.M."/>
            <person name="Barrangou R."/>
            <person name="Klaenhammer T.R."/>
            <person name="Caufield P.W."/>
            <person name="Cui Y."/>
            <person name="Zhang H."/>
            <person name="O'Toole P.W."/>
        </authorList>
    </citation>
    <scope>NUCLEOTIDE SEQUENCE [LARGE SCALE GENOMIC DNA]</scope>
    <source>
        <strain evidence="15 16">JCM 15530</strain>
    </source>
</reference>
<dbReference type="Pfam" id="PF01029">
    <property type="entry name" value="NusB"/>
    <property type="match status" value="1"/>
</dbReference>
<dbReference type="RefSeq" id="WP_056941678.1">
    <property type="nucleotide sequence ID" value="NZ_AZCX01000001.1"/>
</dbReference>
<evidence type="ECO:0000313" key="16">
    <source>
        <dbReference type="Proteomes" id="UP000050911"/>
    </source>
</evidence>
<dbReference type="PANTHER" id="PTHR22807:SF53">
    <property type="entry name" value="RIBOSOMAL RNA SMALL SUBUNIT METHYLTRANSFERASE B-RELATED"/>
    <property type="match status" value="1"/>
</dbReference>
<dbReference type="Pfam" id="PF01189">
    <property type="entry name" value="Methyltr_RsmB-F"/>
    <property type="match status" value="1"/>
</dbReference>
<dbReference type="PROSITE" id="PS51686">
    <property type="entry name" value="SAM_MT_RSMB_NOP"/>
    <property type="match status" value="1"/>
</dbReference>
<evidence type="ECO:0000256" key="9">
    <source>
        <dbReference type="ARBA" id="ARBA00022884"/>
    </source>
</evidence>
<keyword evidence="9 13" id="KW-0694">RNA-binding</keyword>
<feature type="binding site" evidence="13">
    <location>
        <begin position="260"/>
        <end position="266"/>
    </location>
    <ligand>
        <name>S-adenosyl-L-methionine</name>
        <dbReference type="ChEBI" id="CHEBI:59789"/>
    </ligand>
</feature>
<comment type="subcellular location">
    <subcellularLocation>
        <location evidence="2">Cytoplasm</location>
    </subcellularLocation>
</comment>
<evidence type="ECO:0000259" key="14">
    <source>
        <dbReference type="PROSITE" id="PS51686"/>
    </source>
</evidence>
<dbReference type="Gene3D" id="3.40.50.150">
    <property type="entry name" value="Vaccinia Virus protein VP39"/>
    <property type="match status" value="1"/>
</dbReference>
<name>A0A0R1HXH8_9LACO</name>
<evidence type="ECO:0000256" key="13">
    <source>
        <dbReference type="PROSITE-ProRule" id="PRU01023"/>
    </source>
</evidence>
<dbReference type="InterPro" id="IPR001678">
    <property type="entry name" value="MeTrfase_RsmB-F_NOP2_dom"/>
</dbReference>
<dbReference type="GO" id="GO:0008649">
    <property type="term" value="F:rRNA methyltransferase activity"/>
    <property type="evidence" value="ECO:0007669"/>
    <property type="project" value="InterPro"/>
</dbReference>
<dbReference type="InterPro" id="IPR004573">
    <property type="entry name" value="rRNA_ssu_MeTfrase_B"/>
</dbReference>
<keyword evidence="7 13" id="KW-0808">Transferase</keyword>
<keyword evidence="16" id="KW-1185">Reference proteome</keyword>
<dbReference type="PRINTS" id="PR02008">
    <property type="entry name" value="RCMTFAMILY"/>
</dbReference>
<keyword evidence="6 13" id="KW-0489">Methyltransferase</keyword>
<evidence type="ECO:0000256" key="8">
    <source>
        <dbReference type="ARBA" id="ARBA00022691"/>
    </source>
</evidence>
<feature type="domain" description="SAM-dependent MTase RsmB/NOP-type" evidence="14">
    <location>
        <begin position="171"/>
        <end position="447"/>
    </location>
</feature>
<feature type="binding site" evidence="13">
    <location>
        <position position="314"/>
    </location>
    <ligand>
        <name>S-adenosyl-L-methionine</name>
        <dbReference type="ChEBI" id="CHEBI:59789"/>
    </ligand>
</feature>
<evidence type="ECO:0000256" key="10">
    <source>
        <dbReference type="ARBA" id="ARBA00030399"/>
    </source>
</evidence>
<dbReference type="NCBIfam" id="NF011494">
    <property type="entry name" value="PRK14902.1"/>
    <property type="match status" value="1"/>
</dbReference>
<dbReference type="FunFam" id="3.40.50.150:FF:000022">
    <property type="entry name" value="Ribosomal RNA small subunit methyltransferase B"/>
    <property type="match status" value="1"/>
</dbReference>
<dbReference type="Gene3D" id="3.30.70.1170">
    <property type="entry name" value="Sun protein, domain 3"/>
    <property type="match status" value="1"/>
</dbReference>
<dbReference type="InterPro" id="IPR023267">
    <property type="entry name" value="RCMT"/>
</dbReference>
<dbReference type="InterPro" id="IPR054728">
    <property type="entry name" value="RsmB-like_ferredoxin"/>
</dbReference>
<dbReference type="PATRIC" id="fig|1302272.5.peg.204"/>
<feature type="binding site" evidence="13">
    <location>
        <position position="333"/>
    </location>
    <ligand>
        <name>S-adenosyl-L-methionine</name>
        <dbReference type="ChEBI" id="CHEBI:59789"/>
    </ligand>
</feature>
<feature type="active site" description="Nucleophile" evidence="13">
    <location>
        <position position="386"/>
    </location>
</feature>
<dbReference type="SUPFAM" id="SSF48013">
    <property type="entry name" value="NusB-like"/>
    <property type="match status" value="1"/>
</dbReference>
<gene>
    <name evidence="15" type="ORF">FC96_GL000207</name>
</gene>
<accession>A0A0R1HXH8</accession>
<dbReference type="AlphaFoldDB" id="A0A0R1HXH8"/>
<dbReference type="Gene3D" id="1.10.940.10">
    <property type="entry name" value="NusB-like"/>
    <property type="match status" value="1"/>
</dbReference>
<dbReference type="CDD" id="cd02440">
    <property type="entry name" value="AdoMet_MTases"/>
    <property type="match status" value="1"/>
</dbReference>
<dbReference type="GO" id="GO:0006355">
    <property type="term" value="P:regulation of DNA-templated transcription"/>
    <property type="evidence" value="ECO:0007669"/>
    <property type="project" value="InterPro"/>
</dbReference>
<comment type="similarity">
    <text evidence="13">Belongs to the class I-like SAM-binding methyltransferase superfamily. RsmB/NOP family.</text>
</comment>
<organism evidence="15 16">
    <name type="scientific">Secundilactobacillus kimchicus JCM 15530</name>
    <dbReference type="NCBI Taxonomy" id="1302272"/>
    <lineage>
        <taxon>Bacteria</taxon>
        <taxon>Bacillati</taxon>
        <taxon>Bacillota</taxon>
        <taxon>Bacilli</taxon>
        <taxon>Lactobacillales</taxon>
        <taxon>Lactobacillaceae</taxon>
        <taxon>Secundilactobacillus</taxon>
    </lineage>
</organism>
<dbReference type="EMBL" id="AZCX01000001">
    <property type="protein sequence ID" value="KRK49283.1"/>
    <property type="molecule type" value="Genomic_DNA"/>
</dbReference>
<dbReference type="OrthoDB" id="9810297at2"/>
<feature type="binding site" evidence="13">
    <location>
        <position position="286"/>
    </location>
    <ligand>
        <name>S-adenosyl-L-methionine</name>
        <dbReference type="ChEBI" id="CHEBI:59789"/>
    </ligand>
</feature>
<evidence type="ECO:0000256" key="7">
    <source>
        <dbReference type="ARBA" id="ARBA00022679"/>
    </source>
</evidence>
<comment type="catalytic activity">
    <reaction evidence="12">
        <text>cytidine(967) in 16S rRNA + S-adenosyl-L-methionine = 5-methylcytidine(967) in 16S rRNA + S-adenosyl-L-homocysteine + H(+)</text>
        <dbReference type="Rhea" id="RHEA:42748"/>
        <dbReference type="Rhea" id="RHEA-COMP:10219"/>
        <dbReference type="Rhea" id="RHEA-COMP:10220"/>
        <dbReference type="ChEBI" id="CHEBI:15378"/>
        <dbReference type="ChEBI" id="CHEBI:57856"/>
        <dbReference type="ChEBI" id="CHEBI:59789"/>
        <dbReference type="ChEBI" id="CHEBI:74483"/>
        <dbReference type="ChEBI" id="CHEBI:82748"/>
        <dbReference type="EC" id="2.1.1.176"/>
    </reaction>
</comment>
<evidence type="ECO:0000256" key="6">
    <source>
        <dbReference type="ARBA" id="ARBA00022603"/>
    </source>
</evidence>
<protein>
    <recommendedName>
        <fullName evidence="3">16S rRNA (cytosine(967)-C(5))-methyltransferase</fullName>
        <ecNumber evidence="3">2.1.1.176</ecNumber>
    </recommendedName>
    <alternativeName>
        <fullName evidence="10">16S rRNA m5C967 methyltransferase</fullName>
    </alternativeName>
    <alternativeName>
        <fullName evidence="11">rRNA (cytosine-C(5)-)-methyltransferase RsmB</fullName>
    </alternativeName>
</protein>
<evidence type="ECO:0000256" key="12">
    <source>
        <dbReference type="ARBA" id="ARBA00047283"/>
    </source>
</evidence>
<dbReference type="GO" id="GO:0005737">
    <property type="term" value="C:cytoplasm"/>
    <property type="evidence" value="ECO:0007669"/>
    <property type="project" value="UniProtKB-SubCell"/>
</dbReference>
<dbReference type="InterPro" id="IPR035926">
    <property type="entry name" value="NusB-like_sf"/>
</dbReference>
<dbReference type="Proteomes" id="UP000050911">
    <property type="component" value="Unassembled WGS sequence"/>
</dbReference>
<keyword evidence="4" id="KW-0963">Cytoplasm</keyword>
<evidence type="ECO:0000256" key="11">
    <source>
        <dbReference type="ARBA" id="ARBA00031088"/>
    </source>
</evidence>
<evidence type="ECO:0000256" key="4">
    <source>
        <dbReference type="ARBA" id="ARBA00022490"/>
    </source>
</evidence>
<keyword evidence="5" id="KW-0698">rRNA processing</keyword>
<evidence type="ECO:0000313" key="15">
    <source>
        <dbReference type="EMBL" id="KRK49283.1"/>
    </source>
</evidence>
<dbReference type="PANTHER" id="PTHR22807">
    <property type="entry name" value="NOP2 YEAST -RELATED NOL1/NOP2/FMU SUN DOMAIN-CONTAINING"/>
    <property type="match status" value="1"/>
</dbReference>
<comment type="function">
    <text evidence="1">Specifically methylates the cytosine at position 967 (m5C967) of 16S rRNA.</text>
</comment>
<comment type="caution">
    <text evidence="15">The sequence shown here is derived from an EMBL/GenBank/DDBJ whole genome shotgun (WGS) entry which is preliminary data.</text>
</comment>
<dbReference type="EC" id="2.1.1.176" evidence="3"/>
<dbReference type="NCBIfam" id="TIGR00563">
    <property type="entry name" value="rsmB"/>
    <property type="match status" value="1"/>
</dbReference>
<evidence type="ECO:0000256" key="1">
    <source>
        <dbReference type="ARBA" id="ARBA00002724"/>
    </source>
</evidence>
<dbReference type="GO" id="GO:0003723">
    <property type="term" value="F:RNA binding"/>
    <property type="evidence" value="ECO:0007669"/>
    <property type="project" value="UniProtKB-UniRule"/>
</dbReference>
<dbReference type="InterPro" id="IPR029063">
    <property type="entry name" value="SAM-dependent_MTases_sf"/>
</dbReference>
<keyword evidence="8 13" id="KW-0949">S-adenosyl-L-methionine</keyword>
<evidence type="ECO:0000256" key="5">
    <source>
        <dbReference type="ARBA" id="ARBA00022552"/>
    </source>
</evidence>
<dbReference type="SUPFAM" id="SSF53335">
    <property type="entry name" value="S-adenosyl-L-methionine-dependent methyltransferases"/>
    <property type="match status" value="1"/>
</dbReference>
<dbReference type="InterPro" id="IPR049560">
    <property type="entry name" value="MeTrfase_RsmB-F_NOP2_cat"/>
</dbReference>